<gene>
    <name evidence="2" type="ORF">SAMN04489737_0815</name>
</gene>
<feature type="transmembrane region" description="Helical" evidence="1">
    <location>
        <begin position="280"/>
        <end position="301"/>
    </location>
</feature>
<dbReference type="PANTHER" id="PTHR43685">
    <property type="entry name" value="GLYCOSYLTRANSFERASE"/>
    <property type="match status" value="1"/>
</dbReference>
<dbReference type="SUPFAM" id="SSF53448">
    <property type="entry name" value="Nucleotide-diphospho-sugar transferases"/>
    <property type="match status" value="1"/>
</dbReference>
<evidence type="ECO:0000256" key="1">
    <source>
        <dbReference type="SAM" id="Phobius"/>
    </source>
</evidence>
<dbReference type="InterPro" id="IPR050834">
    <property type="entry name" value="Glycosyltransf_2"/>
</dbReference>
<dbReference type="InterPro" id="IPR029044">
    <property type="entry name" value="Nucleotide-diphossugar_trans"/>
</dbReference>
<evidence type="ECO:0000313" key="3">
    <source>
        <dbReference type="Proteomes" id="UP000214355"/>
    </source>
</evidence>
<proteinExistence type="predicted"/>
<dbReference type="Proteomes" id="UP000214355">
    <property type="component" value="Chromosome I"/>
</dbReference>
<feature type="transmembrane region" description="Helical" evidence="1">
    <location>
        <begin position="454"/>
        <end position="475"/>
    </location>
</feature>
<keyword evidence="1" id="KW-0472">Membrane</keyword>
<accession>A0A1H2LEN9</accession>
<feature type="transmembrane region" description="Helical" evidence="1">
    <location>
        <begin position="366"/>
        <end position="388"/>
    </location>
</feature>
<dbReference type="GO" id="GO:0016740">
    <property type="term" value="F:transferase activity"/>
    <property type="evidence" value="ECO:0007669"/>
    <property type="project" value="UniProtKB-KW"/>
</dbReference>
<keyword evidence="3" id="KW-1185">Reference proteome</keyword>
<dbReference type="Pfam" id="PF13641">
    <property type="entry name" value="Glyco_tranf_2_3"/>
    <property type="match status" value="1"/>
</dbReference>
<organism evidence="2 3">
    <name type="scientific">Arcanobacterium phocae</name>
    <dbReference type="NCBI Taxonomy" id="131112"/>
    <lineage>
        <taxon>Bacteria</taxon>
        <taxon>Bacillati</taxon>
        <taxon>Actinomycetota</taxon>
        <taxon>Actinomycetes</taxon>
        <taxon>Actinomycetales</taxon>
        <taxon>Actinomycetaceae</taxon>
        <taxon>Arcanobacterium</taxon>
    </lineage>
</organism>
<keyword evidence="1" id="KW-1133">Transmembrane helix</keyword>
<sequence>MSVSESPRVNITAIVISQSRDFPYLSQTLVALSEQSVKPQQVLIGLEEDADLPFLHRTLSHAHIHVIGRQSSFGRAVEAVLAQTDADGEWLWLIHADSAPEVDALERMLQVAETSRQIGAVGPKQVSWDAEPRQLLEVGINATRSARRVPEIEMGELDQGQLDYRTDVLAVGTAGMLVRSQAWDDAGGIDPALGPFGDGLEFSRRLRSAGYRVVVEPRARIRHAQVSLGRPLVGSFARRRTNQLYNALLAAPAFLVPVLWCGYVLGSIPRAFLRLLSKDVAYAKAELVAGWSLVTRLHAIIRGRERIRRVKVVPRRALKDLEARPWSIRQAKRHSRRARADAHYMAVAPDQFTLKERAQYQRQSKIGRIVVAVVSAAIAGLLFLPIAFNGTVVGGGLAHSSATGLQIIRSAFSGWIASGDGMPGAIDPLWVFLALPLTVLQPLHITLGQLLTVLIYIAIPLVGLLAYAAIGRIVVSWQARVVLALVWILSPPFIDALGAGRMPGIVAYIGLTGCAYTLGNVWRGSARDAGLLTFFGMLASLASPIFGLILALAGIVATIAQRGRWRWIAISLPALAVHAPGVRFAGWQYLLATPGVPLNDSGADPVAVLSLVPYQSFTLSFPNVLAYALPLSMAAIAVFVLARTTLYGRIRVAWLFAILGLVWALVATQFVHQDISLWSGFGLEMVWVSLTTAIACGLAGARSWLRAASFGMKHLSVGVVSLILGIGLVGTSAHLILVNDEIRQLHPQPATLIPAIGLEDQRSGNKVLYLQAASNGVEAQLWRGYGIELTEWTMVKQARGADGAAKDHLGQTVANIMGRSASVANDLSEHGVSLIVVPRSDEPQRAELVAALNASRGLDYVSGHESGDFWRVTASASNVVVAYPDRTQQIRPSDRDRIIVLAERYGPSWRARLNGKLLSVNKTNWQQSFVLPAGEHGQLIVSNNDWTHRGLVGLMIGAMILSLFAALPTFRKGWSR</sequence>
<dbReference type="AlphaFoldDB" id="A0A1H2LEN9"/>
<feature type="transmembrane region" description="Helical" evidence="1">
    <location>
        <begin position="717"/>
        <end position="737"/>
    </location>
</feature>
<reference evidence="3" key="1">
    <citation type="submission" date="2016-10" db="EMBL/GenBank/DDBJ databases">
        <authorList>
            <person name="Varghese N."/>
            <person name="Submissions S."/>
        </authorList>
    </citation>
    <scope>NUCLEOTIDE SEQUENCE [LARGE SCALE GENOMIC DNA]</scope>
    <source>
        <strain evidence="3">DSM 10002</strain>
    </source>
</reference>
<dbReference type="PANTHER" id="PTHR43685:SF3">
    <property type="entry name" value="SLR2126 PROTEIN"/>
    <property type="match status" value="1"/>
</dbReference>
<protein>
    <submittedName>
        <fullName evidence="2">Glycosyltransferase, GT2 family</fullName>
    </submittedName>
</protein>
<feature type="transmembrane region" description="Helical" evidence="1">
    <location>
        <begin position="534"/>
        <end position="560"/>
    </location>
</feature>
<dbReference type="STRING" id="131112.SAMN04489737_0815"/>
<feature type="transmembrane region" description="Helical" evidence="1">
    <location>
        <begin position="950"/>
        <end position="970"/>
    </location>
</feature>
<keyword evidence="1" id="KW-0812">Transmembrane</keyword>
<name>A0A1H2LEN9_9ACTO</name>
<feature type="transmembrane region" description="Helical" evidence="1">
    <location>
        <begin position="505"/>
        <end position="522"/>
    </location>
</feature>
<feature type="transmembrane region" description="Helical" evidence="1">
    <location>
        <begin position="685"/>
        <end position="705"/>
    </location>
</feature>
<feature type="transmembrane region" description="Helical" evidence="1">
    <location>
        <begin position="244"/>
        <end position="268"/>
    </location>
</feature>
<keyword evidence="2" id="KW-0808">Transferase</keyword>
<feature type="transmembrane region" description="Helical" evidence="1">
    <location>
        <begin position="654"/>
        <end position="673"/>
    </location>
</feature>
<evidence type="ECO:0000313" key="2">
    <source>
        <dbReference type="EMBL" id="SDU79284.1"/>
    </source>
</evidence>
<feature type="transmembrane region" description="Helical" evidence="1">
    <location>
        <begin position="567"/>
        <end position="590"/>
    </location>
</feature>
<dbReference type="EMBL" id="LT629804">
    <property type="protein sequence ID" value="SDU79284.1"/>
    <property type="molecule type" value="Genomic_DNA"/>
</dbReference>
<dbReference type="Gene3D" id="3.90.550.10">
    <property type="entry name" value="Spore Coat Polysaccharide Biosynthesis Protein SpsA, Chain A"/>
    <property type="match status" value="1"/>
</dbReference>
<feature type="transmembrane region" description="Helical" evidence="1">
    <location>
        <begin position="624"/>
        <end position="642"/>
    </location>
</feature>